<keyword evidence="3" id="KW-1185">Reference proteome</keyword>
<reference evidence="2 3" key="1">
    <citation type="submission" date="2021-06" db="EMBL/GenBank/DDBJ databases">
        <title>Caerostris extrusa draft genome.</title>
        <authorList>
            <person name="Kono N."/>
            <person name="Arakawa K."/>
        </authorList>
    </citation>
    <scope>NUCLEOTIDE SEQUENCE [LARGE SCALE GENOMIC DNA]</scope>
</reference>
<sequence>MPADSSCWWVEPEWDQFILYGWRFGVSMLDILLHVLSRVTVYLTAMKSVLQIDPLCKKRMDFLSIEEKQFYVIPIPL</sequence>
<dbReference type="AlphaFoldDB" id="A0AAV4RE71"/>
<keyword evidence="1" id="KW-0812">Transmembrane</keyword>
<evidence type="ECO:0000313" key="3">
    <source>
        <dbReference type="Proteomes" id="UP001054945"/>
    </source>
</evidence>
<accession>A0AAV4RE71</accession>
<gene>
    <name evidence="2" type="ORF">CEXT_666761</name>
</gene>
<evidence type="ECO:0000256" key="1">
    <source>
        <dbReference type="SAM" id="Phobius"/>
    </source>
</evidence>
<protein>
    <submittedName>
        <fullName evidence="2">Uncharacterized protein</fullName>
    </submittedName>
</protein>
<name>A0AAV4RE71_CAEEX</name>
<evidence type="ECO:0000313" key="2">
    <source>
        <dbReference type="EMBL" id="GIY18752.1"/>
    </source>
</evidence>
<keyword evidence="1" id="KW-1133">Transmembrane helix</keyword>
<comment type="caution">
    <text evidence="2">The sequence shown here is derived from an EMBL/GenBank/DDBJ whole genome shotgun (WGS) entry which is preliminary data.</text>
</comment>
<dbReference type="EMBL" id="BPLR01007669">
    <property type="protein sequence ID" value="GIY18752.1"/>
    <property type="molecule type" value="Genomic_DNA"/>
</dbReference>
<proteinExistence type="predicted"/>
<dbReference type="Proteomes" id="UP001054945">
    <property type="component" value="Unassembled WGS sequence"/>
</dbReference>
<feature type="transmembrane region" description="Helical" evidence="1">
    <location>
        <begin position="20"/>
        <end position="41"/>
    </location>
</feature>
<keyword evidence="1" id="KW-0472">Membrane</keyword>
<organism evidence="2 3">
    <name type="scientific">Caerostris extrusa</name>
    <name type="common">Bark spider</name>
    <name type="synonym">Caerostris bankana</name>
    <dbReference type="NCBI Taxonomy" id="172846"/>
    <lineage>
        <taxon>Eukaryota</taxon>
        <taxon>Metazoa</taxon>
        <taxon>Ecdysozoa</taxon>
        <taxon>Arthropoda</taxon>
        <taxon>Chelicerata</taxon>
        <taxon>Arachnida</taxon>
        <taxon>Araneae</taxon>
        <taxon>Araneomorphae</taxon>
        <taxon>Entelegynae</taxon>
        <taxon>Araneoidea</taxon>
        <taxon>Araneidae</taxon>
        <taxon>Caerostris</taxon>
    </lineage>
</organism>